<dbReference type="SUPFAM" id="SSF55797">
    <property type="entry name" value="PR-1-like"/>
    <property type="match status" value="1"/>
</dbReference>
<feature type="compositionally biased region" description="Pro residues" evidence="2">
    <location>
        <begin position="159"/>
        <end position="173"/>
    </location>
</feature>
<dbReference type="CDD" id="cd05382">
    <property type="entry name" value="CAP_GAPR1-like"/>
    <property type="match status" value="1"/>
</dbReference>
<dbReference type="InterPro" id="IPR035940">
    <property type="entry name" value="CAP_sf"/>
</dbReference>
<dbReference type="Gene3D" id="3.40.33.10">
    <property type="entry name" value="CAP"/>
    <property type="match status" value="1"/>
</dbReference>
<dbReference type="PROSITE" id="PS51670">
    <property type="entry name" value="SHKT"/>
    <property type="match status" value="1"/>
</dbReference>
<dbReference type="PANTHER" id="PTHR10334">
    <property type="entry name" value="CYSTEINE-RICH SECRETORY PROTEIN-RELATED"/>
    <property type="match status" value="1"/>
</dbReference>
<proteinExistence type="evidence at transcript level"/>
<feature type="region of interest" description="Disordered" evidence="2">
    <location>
        <begin position="155"/>
        <end position="178"/>
    </location>
</feature>
<evidence type="ECO:0000259" key="3">
    <source>
        <dbReference type="PROSITE" id="PS51670"/>
    </source>
</evidence>
<dbReference type="Gene3D" id="1.10.10.1940">
    <property type="match status" value="1"/>
</dbReference>
<dbReference type="InterPro" id="IPR001283">
    <property type="entry name" value="CRISP-related"/>
</dbReference>
<dbReference type="InterPro" id="IPR003582">
    <property type="entry name" value="ShKT_dom"/>
</dbReference>
<name>A0A6F9DI16_9ASCI</name>
<protein>
    <submittedName>
        <fullName evidence="4">Uncharacterized protein LOC100180998</fullName>
    </submittedName>
</protein>
<evidence type="ECO:0000256" key="1">
    <source>
        <dbReference type="PROSITE-ProRule" id="PRU01005"/>
    </source>
</evidence>
<dbReference type="EMBL" id="LR786766">
    <property type="protein sequence ID" value="CAB3262628.1"/>
    <property type="molecule type" value="mRNA"/>
</dbReference>
<dbReference type="AlphaFoldDB" id="A0A6F9DI16"/>
<dbReference type="PRINTS" id="PR00837">
    <property type="entry name" value="V5TPXLIKE"/>
</dbReference>
<dbReference type="InterPro" id="IPR034113">
    <property type="entry name" value="SCP_GAPR1-like"/>
</dbReference>
<organism evidence="4">
    <name type="scientific">Phallusia mammillata</name>
    <dbReference type="NCBI Taxonomy" id="59560"/>
    <lineage>
        <taxon>Eukaryota</taxon>
        <taxon>Metazoa</taxon>
        <taxon>Chordata</taxon>
        <taxon>Tunicata</taxon>
        <taxon>Ascidiacea</taxon>
        <taxon>Phlebobranchia</taxon>
        <taxon>Ascidiidae</taxon>
        <taxon>Phallusia</taxon>
    </lineage>
</organism>
<comment type="caution">
    <text evidence="1">Lacks conserved residue(s) required for the propagation of feature annotation.</text>
</comment>
<dbReference type="InterPro" id="IPR014044">
    <property type="entry name" value="CAP_dom"/>
</dbReference>
<evidence type="ECO:0000313" key="4">
    <source>
        <dbReference type="EMBL" id="CAB3262628.1"/>
    </source>
</evidence>
<reference evidence="4" key="1">
    <citation type="submission" date="2020-04" db="EMBL/GenBank/DDBJ databases">
        <authorList>
            <person name="Neveu A P."/>
        </authorList>
    </citation>
    <scope>NUCLEOTIDE SEQUENCE</scope>
    <source>
        <tissue evidence="4">Whole embryo</tissue>
    </source>
</reference>
<feature type="domain" description="ShKT" evidence="3">
    <location>
        <begin position="106"/>
        <end position="143"/>
    </location>
</feature>
<dbReference type="Pfam" id="PF00188">
    <property type="entry name" value="CAP"/>
    <property type="match status" value="1"/>
</dbReference>
<gene>
    <name evidence="4" type="primary">LOC100180998</name>
</gene>
<dbReference type="SMART" id="SM00254">
    <property type="entry name" value="ShKT"/>
    <property type="match status" value="2"/>
</dbReference>
<dbReference type="SMART" id="SM00198">
    <property type="entry name" value="SCP"/>
    <property type="match status" value="1"/>
</dbReference>
<sequence length="465" mass="51698">MNTLFCMLQVTKCNSPKLGVNLAAKRACPKTCGSCTPCTYEQKKCESEKTCFDKSPQWCQFALKGKCSEASSHGLVVRKHCRVTCEECRPCKAPPVYQAPPCSNDCEDLRDDCPRLATEMRYCTYPDYTDWMQSNCKLSCGLCKKCRAPPKLPSLISAPPAPPQGYKPTPTPTDEPISTYSPEDVYAILSELYGNDTDNGTSITKKKFGPENTLQYEVKRECKQYKIQMQASLQEQCLAAHNYYRCLHNVPELEYDDILATSAYSYAIKMANDGMYGAASVKPSLVGIDREQDVGENIAWQMNRYNQFNIYQAVSGWYAEGLNYDHENPGYNDKTSHFTQLVWKGSSKVGCGLKKRGNEIYIVAHYQAAGNVPMKFPANVKPPKNACKAQCSSGRCQGNNAEKSTCNCGQGRQYDAPVCTGGCVAFCPKPYGYRGMWKERCAGSVSCTCLKPGYGYGRRFGATCR</sequence>
<accession>A0A6F9DI16</accession>
<evidence type="ECO:0000256" key="2">
    <source>
        <dbReference type="SAM" id="MobiDB-lite"/>
    </source>
</evidence>
<dbReference type="Pfam" id="PF01549">
    <property type="entry name" value="ShK"/>
    <property type="match status" value="1"/>
</dbReference>